<evidence type="ECO:0000256" key="1">
    <source>
        <dbReference type="SAM" id="MobiDB-lite"/>
    </source>
</evidence>
<name>A0A1Y2B1W1_9FUNG</name>
<proteinExistence type="predicted"/>
<evidence type="ECO:0000313" key="2">
    <source>
        <dbReference type="EMBL" id="ORY28540.1"/>
    </source>
</evidence>
<feature type="region of interest" description="Disordered" evidence="1">
    <location>
        <begin position="182"/>
        <end position="213"/>
    </location>
</feature>
<reference evidence="2 3" key="1">
    <citation type="submission" date="2016-08" db="EMBL/GenBank/DDBJ databases">
        <title>A Parts List for Fungal Cellulosomes Revealed by Comparative Genomics.</title>
        <authorList>
            <consortium name="DOE Joint Genome Institute"/>
            <person name="Haitjema C.H."/>
            <person name="Gilmore S.P."/>
            <person name="Henske J.K."/>
            <person name="Solomon K.V."/>
            <person name="De Groot R."/>
            <person name="Kuo A."/>
            <person name="Mondo S.J."/>
            <person name="Salamov A.A."/>
            <person name="Labutti K."/>
            <person name="Zhao Z."/>
            <person name="Chiniquy J."/>
            <person name="Barry K."/>
            <person name="Brewer H.M."/>
            <person name="Purvine S.O."/>
            <person name="Wright A.T."/>
            <person name="Boxma B."/>
            <person name="Van Alen T."/>
            <person name="Hackstein J.H."/>
            <person name="Baker S.E."/>
            <person name="Grigoriev I.V."/>
            <person name="O'Malley M.A."/>
        </authorList>
    </citation>
    <scope>NUCLEOTIDE SEQUENCE [LARGE SCALE GENOMIC DNA]</scope>
    <source>
        <strain evidence="2 3">G1</strain>
    </source>
</reference>
<dbReference type="EMBL" id="MCOG01000185">
    <property type="protein sequence ID" value="ORY28540.1"/>
    <property type="molecule type" value="Genomic_DNA"/>
</dbReference>
<dbReference type="AlphaFoldDB" id="A0A1Y2B1W1"/>
<organism evidence="2 3">
    <name type="scientific">Neocallimastix californiae</name>
    <dbReference type="NCBI Taxonomy" id="1754190"/>
    <lineage>
        <taxon>Eukaryota</taxon>
        <taxon>Fungi</taxon>
        <taxon>Fungi incertae sedis</taxon>
        <taxon>Chytridiomycota</taxon>
        <taxon>Chytridiomycota incertae sedis</taxon>
        <taxon>Neocallimastigomycetes</taxon>
        <taxon>Neocallimastigales</taxon>
        <taxon>Neocallimastigaceae</taxon>
        <taxon>Neocallimastix</taxon>
    </lineage>
</organism>
<sequence length="587" mass="68544">MKIIPYQYAPYLNINKSSSFLVTTTTEKKEKNKVTKMTIKTKSKGDMSPTVGSFKSPISFISGENTFNLIRELKPVLLNNIYNDQFPKEEKMKQEKKEEEFSMTDQLPPKPIPNSKSNSVMTLLTPKSSKLDNLSFVTDEIFKCNSFKLNDCSQSSLDIINSAYPTSESELSQRITMTEADKLKEEEEEQRSKQEIKQEVKQEINQESNHENEKNQLRMNIRFKTDIILSPFSAKSPHPITIGNSSMIKDDLQSNMNGNVFQNQRFTAYLESINQFNHDSITNPMAKPLHSNYKTNINDWRSQLHHPSDMNRFTFPMIIEAFDEKSNKVKEMTPMTEEELQEWLGKATPEEMFDNMNKIVGLPEKMIIKSSKSLEAPLCVKFKNYNVSIYIKNGDFYCTTGDVKLSKLSVFPFPLHIAIGVSTCKNILNLHVVVQNTMKDYYIKNLSFITASETIALYYSDIIYQNIYYDEENILRTTFVQIYVDKDNEDLRVFVNRWFRVPYELAGCHYEIITDINQVSLAAQVYIFMTREKNMYKKLESINKWEDNMAIVHQTIYGHPLQVIMASVKERIYDRWMLDYNDWKRYK</sequence>
<accession>A0A1Y2B1W1</accession>
<comment type="caution">
    <text evidence="2">The sequence shown here is derived from an EMBL/GenBank/DDBJ whole genome shotgun (WGS) entry which is preliminary data.</text>
</comment>
<evidence type="ECO:0000313" key="3">
    <source>
        <dbReference type="Proteomes" id="UP000193920"/>
    </source>
</evidence>
<protein>
    <submittedName>
        <fullName evidence="2">Uncharacterized protein</fullName>
    </submittedName>
</protein>
<keyword evidence="3" id="KW-1185">Reference proteome</keyword>
<gene>
    <name evidence="2" type="ORF">LY90DRAFT_705682</name>
</gene>
<dbReference type="Proteomes" id="UP000193920">
    <property type="component" value="Unassembled WGS sequence"/>
</dbReference>